<comment type="caution">
    <text evidence="1">The sequence shown here is derived from an EMBL/GenBank/DDBJ whole genome shotgun (WGS) entry which is preliminary data.</text>
</comment>
<sequence length="230" mass="26172">MLIAMLGMKRQLEFNQVRVRAQFRQWSARLMRLGISEQAVSQWSDAWMEAFRVAAAITNRQLDAGRVTGRQDNTRQLLRTTLSFDEFSVYFLFNVDRIRHYLIQTQRSIDTLPAYLLRQLVGRVPISESQLVNFGNGPIIAIDWAAGDSQLLMVSGFQTMADCMDQSEMPLYCLSFSEVLASGALQTEYEKCMYLFLGQAALWQRSNDVDMVERVLTGTYAADVLKNLGA</sequence>
<proteinExistence type="predicted"/>
<gene>
    <name evidence="1" type="ORF">FC50_GL001941</name>
</gene>
<dbReference type="PATRIC" id="fig|1423783.4.peg.1984"/>
<keyword evidence="2" id="KW-1185">Reference proteome</keyword>
<accession>A0A0R1TUG4</accession>
<dbReference type="RefSeq" id="WP_056957074.1">
    <property type="nucleotide sequence ID" value="NZ_AZFJ01000057.1"/>
</dbReference>
<evidence type="ECO:0000313" key="1">
    <source>
        <dbReference type="EMBL" id="KRL84927.1"/>
    </source>
</evidence>
<dbReference type="EMBL" id="AZFJ01000057">
    <property type="protein sequence ID" value="KRL84927.1"/>
    <property type="molecule type" value="Genomic_DNA"/>
</dbReference>
<organism evidence="1 2">
    <name type="scientific">Lacticaseibacillus pantheris DSM 15945 = JCM 12539 = NBRC 106106</name>
    <dbReference type="NCBI Taxonomy" id="1423783"/>
    <lineage>
        <taxon>Bacteria</taxon>
        <taxon>Bacillati</taxon>
        <taxon>Bacillota</taxon>
        <taxon>Bacilli</taxon>
        <taxon>Lactobacillales</taxon>
        <taxon>Lactobacillaceae</taxon>
        <taxon>Lacticaseibacillus</taxon>
    </lineage>
</organism>
<protein>
    <submittedName>
        <fullName evidence="1">Uncharacterized protein</fullName>
    </submittedName>
</protein>
<reference evidence="1 2" key="1">
    <citation type="journal article" date="2015" name="Genome Announc.">
        <title>Expanding the biotechnology potential of lactobacilli through comparative genomics of 213 strains and associated genera.</title>
        <authorList>
            <person name="Sun Z."/>
            <person name="Harris H.M."/>
            <person name="McCann A."/>
            <person name="Guo C."/>
            <person name="Argimon S."/>
            <person name="Zhang W."/>
            <person name="Yang X."/>
            <person name="Jeffery I.B."/>
            <person name="Cooney J.C."/>
            <person name="Kagawa T.F."/>
            <person name="Liu W."/>
            <person name="Song Y."/>
            <person name="Salvetti E."/>
            <person name="Wrobel A."/>
            <person name="Rasinkangas P."/>
            <person name="Parkhill J."/>
            <person name="Rea M.C."/>
            <person name="O'Sullivan O."/>
            <person name="Ritari J."/>
            <person name="Douillard F.P."/>
            <person name="Paul Ross R."/>
            <person name="Yang R."/>
            <person name="Briner A.E."/>
            <person name="Felis G.E."/>
            <person name="de Vos W.M."/>
            <person name="Barrangou R."/>
            <person name="Klaenhammer T.R."/>
            <person name="Caufield P.W."/>
            <person name="Cui Y."/>
            <person name="Zhang H."/>
            <person name="O'Toole P.W."/>
        </authorList>
    </citation>
    <scope>NUCLEOTIDE SEQUENCE [LARGE SCALE GENOMIC DNA]</scope>
    <source>
        <strain evidence="1 2">DSM 15945</strain>
    </source>
</reference>
<dbReference type="AlphaFoldDB" id="A0A0R1TUG4"/>
<dbReference type="Proteomes" id="UP000051922">
    <property type="component" value="Unassembled WGS sequence"/>
</dbReference>
<evidence type="ECO:0000313" key="2">
    <source>
        <dbReference type="Proteomes" id="UP000051922"/>
    </source>
</evidence>
<dbReference type="STRING" id="1423783.FC50_GL001941"/>
<name>A0A0R1TUG4_9LACO</name>